<evidence type="ECO:0000256" key="6">
    <source>
        <dbReference type="ARBA" id="ARBA00023136"/>
    </source>
</evidence>
<reference evidence="9" key="2">
    <citation type="journal article" date="2017" name="Sci. Adv.">
        <title>A tail of two voltages: Proteomic comparison of the three electric organs of the electric eel.</title>
        <authorList>
            <person name="Traeger L.L."/>
            <person name="Sabat G."/>
            <person name="Barrett-Wilt G.A."/>
            <person name="Wells G.B."/>
            <person name="Sussman M.R."/>
        </authorList>
    </citation>
    <scope>NUCLEOTIDE SEQUENCE [LARGE SCALE GENOMIC DNA]</scope>
</reference>
<reference evidence="9" key="1">
    <citation type="journal article" date="2014" name="Science">
        <title>Nonhuman genetics. Genomic basis for the convergent evolution of electric organs.</title>
        <authorList>
            <person name="Gallant J.R."/>
            <person name="Traeger L.L."/>
            <person name="Volkening J.D."/>
            <person name="Moffett H."/>
            <person name="Chen P.H."/>
            <person name="Novina C.D."/>
            <person name="Phillips G.N.Jr."/>
            <person name="Anand R."/>
            <person name="Wells G.B."/>
            <person name="Pinch M."/>
            <person name="Guth R."/>
            <person name="Unguez G.A."/>
            <person name="Albert J.S."/>
            <person name="Zakon H.H."/>
            <person name="Samanta M.P."/>
            <person name="Sussman M.R."/>
        </authorList>
    </citation>
    <scope>NUCLEOTIDE SEQUENCE [LARGE SCALE GENOMIC DNA]</scope>
</reference>
<dbReference type="Pfam" id="PF05640">
    <property type="entry name" value="NKAIN"/>
    <property type="match status" value="1"/>
</dbReference>
<evidence type="ECO:0000256" key="4">
    <source>
        <dbReference type="ARBA" id="ARBA00022692"/>
    </source>
</evidence>
<reference evidence="8" key="4">
    <citation type="submission" date="2025-08" db="UniProtKB">
        <authorList>
            <consortium name="Ensembl"/>
        </authorList>
    </citation>
    <scope>IDENTIFICATION</scope>
</reference>
<keyword evidence="6 7" id="KW-0472">Membrane</keyword>
<keyword evidence="5 7" id="KW-1133">Transmembrane helix</keyword>
<dbReference type="Ensembl" id="ENSEEET00000034204.2">
    <property type="protein sequence ID" value="ENSEEEP00000033807.2"/>
    <property type="gene ID" value="ENSEEEG00000016086.2"/>
</dbReference>
<evidence type="ECO:0000256" key="2">
    <source>
        <dbReference type="ARBA" id="ARBA00006364"/>
    </source>
</evidence>
<feature type="transmembrane region" description="Helical" evidence="7">
    <location>
        <begin position="54"/>
        <end position="78"/>
    </location>
</feature>
<name>A0A4W4G8E7_ELEEL</name>
<evidence type="ECO:0000313" key="8">
    <source>
        <dbReference type="Ensembl" id="ENSEEEP00000033807.2"/>
    </source>
</evidence>
<dbReference type="GeneTree" id="ENSGT00940000157989"/>
<organism evidence="8 9">
    <name type="scientific">Electrophorus electricus</name>
    <name type="common">Electric eel</name>
    <name type="synonym">Gymnotus electricus</name>
    <dbReference type="NCBI Taxonomy" id="8005"/>
    <lineage>
        <taxon>Eukaryota</taxon>
        <taxon>Metazoa</taxon>
        <taxon>Chordata</taxon>
        <taxon>Craniata</taxon>
        <taxon>Vertebrata</taxon>
        <taxon>Euteleostomi</taxon>
        <taxon>Actinopterygii</taxon>
        <taxon>Neopterygii</taxon>
        <taxon>Teleostei</taxon>
        <taxon>Ostariophysi</taxon>
        <taxon>Gymnotiformes</taxon>
        <taxon>Gymnotoidei</taxon>
        <taxon>Gymnotidae</taxon>
        <taxon>Electrophorus</taxon>
    </lineage>
</organism>
<reference evidence="8" key="3">
    <citation type="submission" date="2020-05" db="EMBL/GenBank/DDBJ databases">
        <title>Electrophorus electricus (electric eel) genome, fEleEle1, primary haplotype.</title>
        <authorList>
            <person name="Myers G."/>
            <person name="Meyer A."/>
            <person name="Fedrigo O."/>
            <person name="Formenti G."/>
            <person name="Rhie A."/>
            <person name="Tracey A."/>
            <person name="Sims Y."/>
            <person name="Jarvis E.D."/>
        </authorList>
    </citation>
    <scope>NUCLEOTIDE SEQUENCE [LARGE SCALE GENOMIC DNA]</scope>
</reference>
<gene>
    <name evidence="8" type="primary">nkain5</name>
</gene>
<evidence type="ECO:0000313" key="9">
    <source>
        <dbReference type="Proteomes" id="UP000314983"/>
    </source>
</evidence>
<reference evidence="8" key="5">
    <citation type="submission" date="2025-09" db="UniProtKB">
        <authorList>
            <consortium name="Ensembl"/>
        </authorList>
    </citation>
    <scope>IDENTIFICATION</scope>
</reference>
<feature type="transmembrane region" description="Helical" evidence="7">
    <location>
        <begin position="26"/>
        <end position="47"/>
    </location>
</feature>
<dbReference type="GO" id="GO:0005886">
    <property type="term" value="C:plasma membrane"/>
    <property type="evidence" value="ECO:0007669"/>
    <property type="project" value="UniProtKB-SubCell"/>
</dbReference>
<evidence type="ECO:0000256" key="7">
    <source>
        <dbReference type="RuleBase" id="RU368041"/>
    </source>
</evidence>
<dbReference type="PANTHER" id="PTHR13084:SF7">
    <property type="entry name" value="SODIUM_POTASSIUM-TRANSPORTING ATPASE SUBUNIT BETA-1-INTERACTING PROTEIN"/>
    <property type="match status" value="1"/>
</dbReference>
<evidence type="ECO:0000256" key="3">
    <source>
        <dbReference type="ARBA" id="ARBA00022475"/>
    </source>
</evidence>
<comment type="subcellular location">
    <subcellularLocation>
        <location evidence="1 7">Cell membrane</location>
        <topology evidence="1 7">Multi-pass membrane protein</topology>
    </subcellularLocation>
</comment>
<evidence type="ECO:0000256" key="1">
    <source>
        <dbReference type="ARBA" id="ARBA00004651"/>
    </source>
</evidence>
<dbReference type="GO" id="GO:0002028">
    <property type="term" value="P:regulation of sodium ion transport"/>
    <property type="evidence" value="ECO:0007669"/>
    <property type="project" value="UniProtKB-UniRule"/>
</dbReference>
<comment type="similarity">
    <text evidence="2 7">Belongs to the NKAIN family.</text>
</comment>
<dbReference type="InterPro" id="IPR008516">
    <property type="entry name" value="Na/K-Atpase_Interacting"/>
</dbReference>
<protein>
    <recommendedName>
        <fullName evidence="7">Sodium/potassium-transporting ATPase subunit beta-1-interacting protein</fullName>
        <shortName evidence="7">Na(+)/K(+)-transporting ATPase subunit beta-1-interacting protein</shortName>
    </recommendedName>
</protein>
<feature type="transmembrane region" description="Helical" evidence="7">
    <location>
        <begin position="142"/>
        <end position="161"/>
    </location>
</feature>
<accession>A0A4W4G8E7</accession>
<dbReference type="Proteomes" id="UP000314983">
    <property type="component" value="Chromosome 23"/>
</dbReference>
<keyword evidence="9" id="KW-1185">Reference proteome</keyword>
<sequence>STSLLIWPTFITALERQAFDFLGYQWAPILVNFLHIIVVILGLFGAIQYHPRYVVLYLVWSILWVTWNIFICCLYLDLCGLSKESDSMALGLSSHGSWWKDNSLGCERRDLPTAQWPSGDSPALVSALGCVLEYQYIEVLHSALQLFLLGFVSACYMVNIFNEEEDASQFPVYIGLLFVTHPSVTSQKLVTQKTESHDFVRQLA</sequence>
<dbReference type="AlphaFoldDB" id="A0A4W4G8E7"/>
<keyword evidence="3 7" id="KW-1003">Cell membrane</keyword>
<evidence type="ECO:0000256" key="5">
    <source>
        <dbReference type="ARBA" id="ARBA00022989"/>
    </source>
</evidence>
<proteinExistence type="inferred from homology"/>
<dbReference type="PANTHER" id="PTHR13084">
    <property type="entry name" value="T-CELL LYMPHOMA BREAKPOINT-ASSOCIATED TARGET 1-RELATED"/>
    <property type="match status" value="1"/>
</dbReference>
<keyword evidence="4 7" id="KW-0812">Transmembrane</keyword>